<accession>A0A9X6PR88</accession>
<dbReference type="EMBL" id="NFEH01000067">
    <property type="protein sequence ID" value="OTZ74215.1"/>
    <property type="molecule type" value="Genomic_DNA"/>
</dbReference>
<organism evidence="2 3">
    <name type="scientific">Bacillus thuringiensis serovar kumamotoensis</name>
    <dbReference type="NCBI Taxonomy" id="132267"/>
    <lineage>
        <taxon>Bacteria</taxon>
        <taxon>Bacillati</taxon>
        <taxon>Bacillota</taxon>
        <taxon>Bacilli</taxon>
        <taxon>Bacillales</taxon>
        <taxon>Bacillaceae</taxon>
        <taxon>Bacillus</taxon>
        <taxon>Bacillus cereus group</taxon>
    </lineage>
</organism>
<reference evidence="2 3" key="1">
    <citation type="submission" date="2016-10" db="EMBL/GenBank/DDBJ databases">
        <title>Comparative genomics of Bacillus thuringiensis reveals a path to pathogens against multiple invertebrate hosts.</title>
        <authorList>
            <person name="Zheng J."/>
            <person name="Gao Q."/>
            <person name="Liu H."/>
            <person name="Peng D."/>
            <person name="Ruan L."/>
            <person name="Sun M."/>
        </authorList>
    </citation>
    <scope>NUCLEOTIDE SEQUENCE [LARGE SCALE GENOMIC DNA]</scope>
    <source>
        <strain evidence="2">BGSC 4W1</strain>
    </source>
</reference>
<feature type="transmembrane region" description="Helical" evidence="1">
    <location>
        <begin position="126"/>
        <end position="158"/>
    </location>
</feature>
<keyword evidence="1" id="KW-1133">Transmembrane helix</keyword>
<sequence length="236" mass="26171">MEKERIYGLPASLNPNIYSIEGFHIPIQRKNNSELEECVKNIMTSSSEAKKFLENPKVYLNSKGITNSNLNVSEFLFKKVSVIADEAVSIAVQERNAKKFVDIMIDKGLIPQSFVNSQKESPEPRVAWAVVAVTPAVVYTTLGVVGTAVAVVAAAVYIGVKVKSANFQNTGWLSMKLDESMSQPLSMSLLLGDENFAKKVDKEIMYRVEKEVGKLVNKYKNFSPIKNLKSIESCTQ</sequence>
<evidence type="ECO:0000256" key="1">
    <source>
        <dbReference type="SAM" id="Phobius"/>
    </source>
</evidence>
<keyword evidence="1" id="KW-0812">Transmembrane</keyword>
<proteinExistence type="predicted"/>
<dbReference type="AlphaFoldDB" id="A0A9X6PR88"/>
<dbReference type="RefSeq" id="WP_086391859.1">
    <property type="nucleotide sequence ID" value="NZ_NFEH01000067.1"/>
</dbReference>
<comment type="caution">
    <text evidence="2">The sequence shown here is derived from an EMBL/GenBank/DDBJ whole genome shotgun (WGS) entry which is preliminary data.</text>
</comment>
<gene>
    <name evidence="2" type="ORF">BK769_13460</name>
</gene>
<name>A0A9X6PR88_BACUK</name>
<keyword evidence="1" id="KW-0472">Membrane</keyword>
<dbReference type="Proteomes" id="UP000195087">
    <property type="component" value="Unassembled WGS sequence"/>
</dbReference>
<evidence type="ECO:0000313" key="2">
    <source>
        <dbReference type="EMBL" id="OTZ74215.1"/>
    </source>
</evidence>
<evidence type="ECO:0000313" key="3">
    <source>
        <dbReference type="Proteomes" id="UP000195087"/>
    </source>
</evidence>
<protein>
    <submittedName>
        <fullName evidence="2">Uncharacterized protein</fullName>
    </submittedName>
</protein>